<name>A0A0B6YPX6_9EUPU</name>
<evidence type="ECO:0000313" key="2">
    <source>
        <dbReference type="EMBL" id="CEK58319.1"/>
    </source>
</evidence>
<gene>
    <name evidence="2" type="primary">ORF32693</name>
</gene>
<feature type="non-terminal residue" evidence="2">
    <location>
        <position position="1"/>
    </location>
</feature>
<sequence length="120" mass="12925">ALEGSTGSSHTSFPGKVRENGQGLEDMGNLSSLKINGPSSQSNIVQMIRTSGSDSQHKKTRSSPKQNSMKGLMGMSSEHLKLQPDVLEKMSKLQQFAESTKDTLDVLTKSNISDKSDSPD</sequence>
<feature type="region of interest" description="Disordered" evidence="1">
    <location>
        <begin position="98"/>
        <end position="120"/>
    </location>
</feature>
<evidence type="ECO:0000256" key="1">
    <source>
        <dbReference type="SAM" id="MobiDB-lite"/>
    </source>
</evidence>
<accession>A0A0B6YPX6</accession>
<organism evidence="2">
    <name type="scientific">Arion vulgaris</name>
    <dbReference type="NCBI Taxonomy" id="1028688"/>
    <lineage>
        <taxon>Eukaryota</taxon>
        <taxon>Metazoa</taxon>
        <taxon>Spiralia</taxon>
        <taxon>Lophotrochozoa</taxon>
        <taxon>Mollusca</taxon>
        <taxon>Gastropoda</taxon>
        <taxon>Heterobranchia</taxon>
        <taxon>Euthyneura</taxon>
        <taxon>Panpulmonata</taxon>
        <taxon>Eupulmonata</taxon>
        <taxon>Stylommatophora</taxon>
        <taxon>Helicina</taxon>
        <taxon>Arionoidea</taxon>
        <taxon>Arionidae</taxon>
        <taxon>Arion</taxon>
    </lineage>
</organism>
<dbReference type="AlphaFoldDB" id="A0A0B6YPX6"/>
<proteinExistence type="predicted"/>
<feature type="non-terminal residue" evidence="2">
    <location>
        <position position="120"/>
    </location>
</feature>
<reference evidence="2" key="1">
    <citation type="submission" date="2014-12" db="EMBL/GenBank/DDBJ databases">
        <title>Insight into the proteome of Arion vulgaris.</title>
        <authorList>
            <person name="Aradska J."/>
            <person name="Bulat T."/>
            <person name="Smidak R."/>
            <person name="Sarate P."/>
            <person name="Gangsoo J."/>
            <person name="Sialana F."/>
            <person name="Bilban M."/>
            <person name="Lubec G."/>
        </authorList>
    </citation>
    <scope>NUCLEOTIDE SEQUENCE</scope>
    <source>
        <tissue evidence="2">Skin</tissue>
    </source>
</reference>
<dbReference type="EMBL" id="HACG01011454">
    <property type="protein sequence ID" value="CEK58319.1"/>
    <property type="molecule type" value="Transcribed_RNA"/>
</dbReference>
<feature type="compositionally biased region" description="Polar residues" evidence="1">
    <location>
        <begin position="29"/>
        <end position="54"/>
    </location>
</feature>
<feature type="region of interest" description="Disordered" evidence="1">
    <location>
        <begin position="1"/>
        <end position="78"/>
    </location>
</feature>
<feature type="compositionally biased region" description="Polar residues" evidence="1">
    <location>
        <begin position="1"/>
        <end position="12"/>
    </location>
</feature>
<protein>
    <submittedName>
        <fullName evidence="2">Uncharacterized protein</fullName>
    </submittedName>
</protein>